<reference evidence="9 10" key="1">
    <citation type="submission" date="2020-03" db="EMBL/GenBank/DDBJ databases">
        <title>Genomic Encyclopedia of Type Strains, Phase IV (KMG-IV): sequencing the most valuable type-strain genomes for metagenomic binning, comparative biology and taxonomic classification.</title>
        <authorList>
            <person name="Goeker M."/>
        </authorList>
    </citation>
    <scope>NUCLEOTIDE SEQUENCE [LARGE SCALE GENOMIC DNA]</scope>
    <source>
        <strain evidence="9 10">DSM 103870</strain>
    </source>
</reference>
<evidence type="ECO:0000256" key="7">
    <source>
        <dbReference type="SAM" id="MobiDB-lite"/>
    </source>
</evidence>
<dbReference type="InterPro" id="IPR006311">
    <property type="entry name" value="TAT_signal"/>
</dbReference>
<feature type="chain" id="PRO_5047504725" evidence="8">
    <location>
        <begin position="28"/>
        <end position="320"/>
    </location>
</feature>
<dbReference type="Pfam" id="PF01297">
    <property type="entry name" value="ZnuA"/>
    <property type="match status" value="1"/>
</dbReference>
<dbReference type="InterPro" id="IPR050492">
    <property type="entry name" value="Bact_metal-bind_prot9"/>
</dbReference>
<dbReference type="EMBL" id="JAASQI010000005">
    <property type="protein sequence ID" value="NIJ58560.1"/>
    <property type="molecule type" value="Genomic_DNA"/>
</dbReference>
<dbReference type="Proteomes" id="UP001429580">
    <property type="component" value="Unassembled WGS sequence"/>
</dbReference>
<gene>
    <name evidence="9" type="ORF">FHS82_002408</name>
</gene>
<dbReference type="PANTHER" id="PTHR42953">
    <property type="entry name" value="HIGH-AFFINITY ZINC UPTAKE SYSTEM PROTEIN ZNUA-RELATED"/>
    <property type="match status" value="1"/>
</dbReference>
<evidence type="ECO:0000256" key="1">
    <source>
        <dbReference type="ARBA" id="ARBA00004196"/>
    </source>
</evidence>
<evidence type="ECO:0000256" key="5">
    <source>
        <dbReference type="ARBA" id="ARBA00022729"/>
    </source>
</evidence>
<evidence type="ECO:0000256" key="6">
    <source>
        <dbReference type="RuleBase" id="RU003512"/>
    </source>
</evidence>
<name>A0ABX0V2W0_9HYPH</name>
<organism evidence="9 10">
    <name type="scientific">Pseudochelatococcus lubricantis</name>
    <dbReference type="NCBI Taxonomy" id="1538102"/>
    <lineage>
        <taxon>Bacteria</taxon>
        <taxon>Pseudomonadati</taxon>
        <taxon>Pseudomonadota</taxon>
        <taxon>Alphaproteobacteria</taxon>
        <taxon>Hyphomicrobiales</taxon>
        <taxon>Chelatococcaceae</taxon>
        <taxon>Pseudochelatococcus</taxon>
    </lineage>
</organism>
<dbReference type="InterPro" id="IPR006129">
    <property type="entry name" value="AdhesinB"/>
</dbReference>
<sequence length="320" mass="33468">MLNRRLLLALTAGLSLAAVAASIPAHAAGERVKAVASFSILGDLVREVGGDRVEVATLVGANGDAHVYEPTPADARKLGEAQLLFENGLAFESWLPRLLRASGFAGIRVVVSEGITPRAFRGEDDGHDHADGHGGGHADHRHGVEDPHAWQNVANAVIYVKNIAAALEKADPDHAAAYRERATAYAARLAALDAKLKARFGAIPEARRKVVTTHDAFGYFGSAYGIAFLGPRGVSTESEASASDVARIIDQIREDGITAVFLENITSPKLTEQIASATGVKVGGRLYSDALAAPGEPASTYIGLVESNAARLIEALGGTP</sequence>
<proteinExistence type="inferred from homology"/>
<dbReference type="InterPro" id="IPR006128">
    <property type="entry name" value="Lipoprotein_PsaA-like"/>
</dbReference>
<keyword evidence="3 6" id="KW-0813">Transport</keyword>
<evidence type="ECO:0000313" key="10">
    <source>
        <dbReference type="Proteomes" id="UP001429580"/>
    </source>
</evidence>
<keyword evidence="10" id="KW-1185">Reference proteome</keyword>
<evidence type="ECO:0000256" key="3">
    <source>
        <dbReference type="ARBA" id="ARBA00022448"/>
    </source>
</evidence>
<evidence type="ECO:0000256" key="8">
    <source>
        <dbReference type="SAM" id="SignalP"/>
    </source>
</evidence>
<evidence type="ECO:0000256" key="4">
    <source>
        <dbReference type="ARBA" id="ARBA00022723"/>
    </source>
</evidence>
<dbReference type="Gene3D" id="3.40.50.1980">
    <property type="entry name" value="Nitrogenase molybdenum iron protein domain"/>
    <property type="match status" value="2"/>
</dbReference>
<keyword evidence="5 8" id="KW-0732">Signal</keyword>
<dbReference type="PRINTS" id="PR00690">
    <property type="entry name" value="ADHESNFAMILY"/>
</dbReference>
<accession>A0ABX0V2W0</accession>
<dbReference type="PANTHER" id="PTHR42953:SF1">
    <property type="entry name" value="METAL-BINDING PROTEIN HI_0362-RELATED"/>
    <property type="match status" value="1"/>
</dbReference>
<dbReference type="SUPFAM" id="SSF53807">
    <property type="entry name" value="Helical backbone' metal receptor"/>
    <property type="match status" value="1"/>
</dbReference>
<feature type="signal peptide" evidence="8">
    <location>
        <begin position="1"/>
        <end position="27"/>
    </location>
</feature>
<evidence type="ECO:0000313" key="9">
    <source>
        <dbReference type="EMBL" id="NIJ58560.1"/>
    </source>
</evidence>
<dbReference type="RefSeq" id="WP_166953051.1">
    <property type="nucleotide sequence ID" value="NZ_JAASQI010000005.1"/>
</dbReference>
<keyword evidence="4" id="KW-0479">Metal-binding</keyword>
<evidence type="ECO:0000256" key="2">
    <source>
        <dbReference type="ARBA" id="ARBA00011028"/>
    </source>
</evidence>
<comment type="subcellular location">
    <subcellularLocation>
        <location evidence="1">Cell envelope</location>
    </subcellularLocation>
</comment>
<comment type="caution">
    <text evidence="9">The sequence shown here is derived from an EMBL/GenBank/DDBJ whole genome shotgun (WGS) entry which is preliminary data.</text>
</comment>
<feature type="region of interest" description="Disordered" evidence="7">
    <location>
        <begin position="123"/>
        <end position="144"/>
    </location>
</feature>
<dbReference type="PROSITE" id="PS51318">
    <property type="entry name" value="TAT"/>
    <property type="match status" value="1"/>
</dbReference>
<comment type="similarity">
    <text evidence="2 6">Belongs to the bacterial solute-binding protein 9 family.</text>
</comment>
<protein>
    <submittedName>
        <fullName evidence="9">Zinc/manganese transport system substrate-binding protein</fullName>
    </submittedName>
</protein>
<dbReference type="InterPro" id="IPR006127">
    <property type="entry name" value="ZnuA-like"/>
</dbReference>
<dbReference type="PRINTS" id="PR00691">
    <property type="entry name" value="ADHESINB"/>
</dbReference>